<feature type="transmembrane region" description="Helical" evidence="1">
    <location>
        <begin position="45"/>
        <end position="65"/>
    </location>
</feature>
<keyword evidence="3" id="KW-1185">Reference proteome</keyword>
<reference evidence="2" key="1">
    <citation type="submission" date="2021-12" db="EMBL/GenBank/DDBJ databases">
        <authorList>
            <person name="Li Y."/>
        </authorList>
    </citation>
    <scope>NUCLEOTIDE SEQUENCE</scope>
    <source>
        <strain evidence="2">DKSPLA3</strain>
    </source>
</reference>
<name>A0A9X1NV59_9HYPH</name>
<protein>
    <submittedName>
        <fullName evidence="2">Uncharacterized protein</fullName>
    </submittedName>
</protein>
<accession>A0A9X1NV59</accession>
<evidence type="ECO:0000313" key="3">
    <source>
        <dbReference type="Proteomes" id="UP001139089"/>
    </source>
</evidence>
<dbReference type="RefSeq" id="WP_231814890.1">
    <property type="nucleotide sequence ID" value="NZ_JAJOZR010000007.1"/>
</dbReference>
<keyword evidence="1" id="KW-0812">Transmembrane</keyword>
<sequence>MSDIKTGFTGELEDKTTVAAQVKRATTAVQREAGAVVATAQDHRAATGSVLLLVGAAAFVAGYLLGSGERRETLASRIWR</sequence>
<proteinExistence type="predicted"/>
<comment type="caution">
    <text evidence="2">The sequence shown here is derived from an EMBL/GenBank/DDBJ whole genome shotgun (WGS) entry which is preliminary data.</text>
</comment>
<dbReference type="AlphaFoldDB" id="A0A9X1NV59"/>
<evidence type="ECO:0000313" key="2">
    <source>
        <dbReference type="EMBL" id="MCD7109908.1"/>
    </source>
</evidence>
<dbReference type="Proteomes" id="UP001139089">
    <property type="component" value="Unassembled WGS sequence"/>
</dbReference>
<gene>
    <name evidence="2" type="ORF">LRX75_12760</name>
</gene>
<keyword evidence="1" id="KW-1133">Transmembrane helix</keyword>
<evidence type="ECO:0000256" key="1">
    <source>
        <dbReference type="SAM" id="Phobius"/>
    </source>
</evidence>
<keyword evidence="1" id="KW-0472">Membrane</keyword>
<dbReference type="EMBL" id="JAJOZR010000007">
    <property type="protein sequence ID" value="MCD7109908.1"/>
    <property type="molecule type" value="Genomic_DNA"/>
</dbReference>
<organism evidence="2 3">
    <name type="scientific">Rhizobium quercicola</name>
    <dbReference type="NCBI Taxonomy" id="2901226"/>
    <lineage>
        <taxon>Bacteria</taxon>
        <taxon>Pseudomonadati</taxon>
        <taxon>Pseudomonadota</taxon>
        <taxon>Alphaproteobacteria</taxon>
        <taxon>Hyphomicrobiales</taxon>
        <taxon>Rhizobiaceae</taxon>
        <taxon>Rhizobium/Agrobacterium group</taxon>
        <taxon>Rhizobium</taxon>
    </lineage>
</organism>